<dbReference type="Proteomes" id="UP000823775">
    <property type="component" value="Unassembled WGS sequence"/>
</dbReference>
<keyword evidence="2" id="KW-1185">Reference proteome</keyword>
<reference evidence="1 2" key="1">
    <citation type="journal article" date="2021" name="BMC Genomics">
        <title>Datura genome reveals duplications of psychoactive alkaloid biosynthetic genes and high mutation rate following tissue culture.</title>
        <authorList>
            <person name="Rajewski A."/>
            <person name="Carter-House D."/>
            <person name="Stajich J."/>
            <person name="Litt A."/>
        </authorList>
    </citation>
    <scope>NUCLEOTIDE SEQUENCE [LARGE SCALE GENOMIC DNA]</scope>
    <source>
        <strain evidence="1">AR-01</strain>
    </source>
</reference>
<protein>
    <submittedName>
        <fullName evidence="1">Uncharacterized protein</fullName>
    </submittedName>
</protein>
<proteinExistence type="predicted"/>
<name>A0ABS8V3H3_DATST</name>
<accession>A0ABS8V3H3</accession>
<evidence type="ECO:0000313" key="2">
    <source>
        <dbReference type="Proteomes" id="UP000823775"/>
    </source>
</evidence>
<gene>
    <name evidence="1" type="ORF">HAX54_027911</name>
</gene>
<organism evidence="1 2">
    <name type="scientific">Datura stramonium</name>
    <name type="common">Jimsonweed</name>
    <name type="synonym">Common thornapple</name>
    <dbReference type="NCBI Taxonomy" id="4076"/>
    <lineage>
        <taxon>Eukaryota</taxon>
        <taxon>Viridiplantae</taxon>
        <taxon>Streptophyta</taxon>
        <taxon>Embryophyta</taxon>
        <taxon>Tracheophyta</taxon>
        <taxon>Spermatophyta</taxon>
        <taxon>Magnoliopsida</taxon>
        <taxon>eudicotyledons</taxon>
        <taxon>Gunneridae</taxon>
        <taxon>Pentapetalae</taxon>
        <taxon>asterids</taxon>
        <taxon>lamiids</taxon>
        <taxon>Solanales</taxon>
        <taxon>Solanaceae</taxon>
        <taxon>Solanoideae</taxon>
        <taxon>Datureae</taxon>
        <taxon>Datura</taxon>
    </lineage>
</organism>
<comment type="caution">
    <text evidence="1">The sequence shown here is derived from an EMBL/GenBank/DDBJ whole genome shotgun (WGS) entry which is preliminary data.</text>
</comment>
<evidence type="ECO:0000313" key="1">
    <source>
        <dbReference type="EMBL" id="MCD9641613.1"/>
    </source>
</evidence>
<feature type="non-terminal residue" evidence="1">
    <location>
        <position position="1"/>
    </location>
</feature>
<dbReference type="EMBL" id="JACEIK010003406">
    <property type="protein sequence ID" value="MCD9641613.1"/>
    <property type="molecule type" value="Genomic_DNA"/>
</dbReference>
<sequence length="86" mass="10156">KPVAYVSGRHILLTPSINEALGLPTLKKRTKPEMWMEIGSGWWRTWWWRSGGFNWWGIRTRHLEHPFYCGGQEVDQFCVLEDTPIL</sequence>